<dbReference type="OrthoDB" id="9777383at2"/>
<dbReference type="Pfam" id="PF00756">
    <property type="entry name" value="Esterase"/>
    <property type="match status" value="1"/>
</dbReference>
<dbReference type="SUPFAM" id="SSF53474">
    <property type="entry name" value="alpha/beta-Hydrolases"/>
    <property type="match status" value="1"/>
</dbReference>
<dbReference type="EMBL" id="LN890655">
    <property type="protein sequence ID" value="CUS01969.2"/>
    <property type="molecule type" value="Genomic_DNA"/>
</dbReference>
<dbReference type="RefSeq" id="WP_095041636.1">
    <property type="nucleotide sequence ID" value="NZ_LN890655.1"/>
</dbReference>
<dbReference type="KEGG" id="pbf:CFX0092_A0088"/>
<dbReference type="Gene3D" id="3.40.50.1820">
    <property type="entry name" value="alpha/beta hydrolase"/>
    <property type="match status" value="1"/>
</dbReference>
<keyword evidence="1" id="KW-1133">Transmembrane helix</keyword>
<evidence type="ECO:0000313" key="3">
    <source>
        <dbReference type="Proteomes" id="UP000215027"/>
    </source>
</evidence>
<organism evidence="2 3">
    <name type="scientific">Candidatus Promineifilum breve</name>
    <dbReference type="NCBI Taxonomy" id="1806508"/>
    <lineage>
        <taxon>Bacteria</taxon>
        <taxon>Bacillati</taxon>
        <taxon>Chloroflexota</taxon>
        <taxon>Ardenticatenia</taxon>
        <taxon>Candidatus Promineifilales</taxon>
        <taxon>Candidatus Promineifilaceae</taxon>
        <taxon>Candidatus Promineifilum</taxon>
    </lineage>
</organism>
<reference evidence="2" key="1">
    <citation type="submission" date="2016-01" db="EMBL/GenBank/DDBJ databases">
        <authorList>
            <person name="Mcilroy J.S."/>
            <person name="Karst M S."/>
            <person name="Albertsen M."/>
        </authorList>
    </citation>
    <scope>NUCLEOTIDE SEQUENCE</scope>
    <source>
        <strain evidence="2">Cfx-K</strain>
    </source>
</reference>
<dbReference type="PANTHER" id="PTHR48098">
    <property type="entry name" value="ENTEROCHELIN ESTERASE-RELATED"/>
    <property type="match status" value="1"/>
</dbReference>
<evidence type="ECO:0000256" key="1">
    <source>
        <dbReference type="SAM" id="Phobius"/>
    </source>
</evidence>
<dbReference type="InterPro" id="IPR029058">
    <property type="entry name" value="AB_hydrolase_fold"/>
</dbReference>
<gene>
    <name evidence="2" type="ORF">CFX0092_A0088</name>
</gene>
<dbReference type="AlphaFoldDB" id="A0A160SZ41"/>
<sequence length="304" mass="34875">MDKRANPTTPTQSLVQWQDYRAYYSQSAGHRVSGTIRVAPNVYSPELRNSRDILVYLPPTYHRQESRRFAVIYMQDGQNLFDNATSYAGEWGVDETMETLGHEEGLEAIIVAVPNAGLRRLDEYTPFRDRRMGGGHGDDYLRFVTQTLKPQIDHDFRTLSGRRYTGILGSSLGGLIALYAFFRYPAVFGFTGVMSPSLWFAQEAIYEFVEEASYYPGKIYLDAGTRELGEDTNSGLIHRATASRRYYASVRRMKALLVRKGYRPMRDLMHVEEKWAGHSESSWGRRLPPAMRFLLREALRETRG</sequence>
<proteinExistence type="predicted"/>
<feature type="transmembrane region" description="Helical" evidence="1">
    <location>
        <begin position="164"/>
        <end position="182"/>
    </location>
</feature>
<evidence type="ECO:0000313" key="2">
    <source>
        <dbReference type="EMBL" id="CUS01969.2"/>
    </source>
</evidence>
<name>A0A160SZ41_9CHLR</name>
<protein>
    <submittedName>
        <fullName evidence="2">Esterase</fullName>
    </submittedName>
</protein>
<dbReference type="InterPro" id="IPR000801">
    <property type="entry name" value="Esterase-like"/>
</dbReference>
<keyword evidence="1" id="KW-0472">Membrane</keyword>
<keyword evidence="1" id="KW-0812">Transmembrane</keyword>
<dbReference type="Proteomes" id="UP000215027">
    <property type="component" value="Chromosome I"/>
</dbReference>
<accession>A0A160SZ41</accession>
<keyword evidence="3" id="KW-1185">Reference proteome</keyword>
<dbReference type="InterPro" id="IPR050583">
    <property type="entry name" value="Mycobacterial_A85_antigen"/>
</dbReference>
<dbReference type="PANTHER" id="PTHR48098:SF6">
    <property type="entry name" value="FERRI-BACILLIBACTIN ESTERASE BESA"/>
    <property type="match status" value="1"/>
</dbReference>